<evidence type="ECO:0000256" key="1">
    <source>
        <dbReference type="SAM" id="SignalP"/>
    </source>
</evidence>
<dbReference type="AlphaFoldDB" id="A0A154IPW4"/>
<dbReference type="EMBL" id="LVYU01000057">
    <property type="protein sequence ID" value="KZB02426.1"/>
    <property type="molecule type" value="Genomic_DNA"/>
</dbReference>
<accession>A0A154IPW4</accession>
<gene>
    <name evidence="2" type="ORF">A4A59_10350</name>
</gene>
<dbReference type="InterPro" id="IPR022028">
    <property type="entry name" value="DUF3604"/>
</dbReference>
<protein>
    <recommendedName>
        <fullName evidence="3">DUF3604 domain-containing protein</fullName>
    </recommendedName>
</protein>
<dbReference type="RefSeq" id="WP_062940604.1">
    <property type="nucleotide sequence ID" value="NZ_CP171846.1"/>
</dbReference>
<feature type="signal peptide" evidence="1">
    <location>
        <begin position="1"/>
        <end position="25"/>
    </location>
</feature>
<organism evidence="2">
    <name type="scientific">Rhizobium leguminosarum</name>
    <dbReference type="NCBI Taxonomy" id="384"/>
    <lineage>
        <taxon>Bacteria</taxon>
        <taxon>Pseudomonadati</taxon>
        <taxon>Pseudomonadota</taxon>
        <taxon>Alphaproteobacteria</taxon>
        <taxon>Hyphomicrobiales</taxon>
        <taxon>Rhizobiaceae</taxon>
        <taxon>Rhizobium/Agrobacterium group</taxon>
        <taxon>Rhizobium</taxon>
    </lineage>
</organism>
<dbReference type="Pfam" id="PF12228">
    <property type="entry name" value="DUF3604"/>
    <property type="match status" value="1"/>
</dbReference>
<keyword evidence="1" id="KW-0732">Signal</keyword>
<proteinExistence type="predicted"/>
<feature type="chain" id="PRO_5007596418" description="DUF3604 domain-containing protein" evidence="1">
    <location>
        <begin position="26"/>
        <end position="748"/>
    </location>
</feature>
<comment type="caution">
    <text evidence="2">The sequence shown here is derived from an EMBL/GenBank/DDBJ whole genome shotgun (WGS) entry which is preliminary data.</text>
</comment>
<evidence type="ECO:0008006" key="3">
    <source>
        <dbReference type="Google" id="ProtNLM"/>
    </source>
</evidence>
<name>A0A154IPW4_RHILE</name>
<dbReference type="Gene3D" id="3.20.20.140">
    <property type="entry name" value="Metal-dependent hydrolases"/>
    <property type="match status" value="1"/>
</dbReference>
<sequence length="748" mass="81512">MGLTKTKLLLLSSTILVLAAASADAQERQAYFGETHVHTGWSFDAYIFGNTKSTPADAYRYAKGEAIKHPLGYDIKIGTPLDWMGVTDHSEYVGTVSLANTPGSSISKLPIAEKLIVHNPADITRIYLWLGNTIVDKKPIAELISPEVANSVWKQNVDLANQANQPGKFTAFCSYEWTSTPNNRNMHRNVFFRDCAKVPAAPYSSIESSDPSDLWDWMDGQRKAGNELLAISHNANLSDGHMFPTDVDEKGRPIDAAWAASRDRNERLSEIKQIKGASETHPTLSPNDEFANFEILTYLLGDPAGRFPTISGSYIRQALKDGLSMMEARGFNPYKTGFVGGSDSHNTGVPYRQDNFYGGHVLNDGDIKQRMSGYVFAGLDVRLENPAGLTGVWAEENSRESLFDAMQRKETFATSGPHIRVRFFGGPNETGVVGKQDWVKSAYAGGVPMGGDLPPLGEAKTPSFVVWAVKDPTSGNLDRIQIVKGWTKHGQSFEKVFDVAWAGNRTPDKFSGVVPPIGSTVDISDATYTNTIGAVELKGEWADPEFDPSLDAFYYLRTLEIPTPRWTTIQANELGIAPPDNVPATVQERAWSSPIWYTPTQELRTAATKGTTVADLKQKGATVLDNAALTDLIVGKSSWVRNNVTGEVFSIAWTPSGQRLITNSNGAIPQPSEVGDVMHGGLMGAGTGYAIKDGAIITTLGNAPYEATVYKLGDKYFAARSNEFGYANYEVVPTPKMLDPVGQPKSPF</sequence>
<reference evidence="2" key="1">
    <citation type="submission" date="2016-03" db="EMBL/GenBank/DDBJ databases">
        <title>Microsymbionts genomes from the relict species Vavilovia formosa.</title>
        <authorList>
            <person name="Chirak E."/>
            <person name="Kimeklis A."/>
            <person name="Kopat V."/>
            <person name="Andronov E."/>
        </authorList>
    </citation>
    <scope>NUCLEOTIDE SEQUENCE [LARGE SCALE GENOMIC DNA]</scope>
    <source>
        <strain evidence="2">Vaf12</strain>
    </source>
</reference>
<evidence type="ECO:0000313" key="2">
    <source>
        <dbReference type="EMBL" id="KZB02426.1"/>
    </source>
</evidence>